<evidence type="ECO:0000256" key="1">
    <source>
        <dbReference type="SAM" id="MobiDB-lite"/>
    </source>
</evidence>
<feature type="region of interest" description="Disordered" evidence="1">
    <location>
        <begin position="352"/>
        <end position="396"/>
    </location>
</feature>
<name>A0A3M2SKQ5_9HYPO</name>
<feature type="transmembrane region" description="Helical" evidence="2">
    <location>
        <begin position="12"/>
        <end position="37"/>
    </location>
</feature>
<dbReference type="AlphaFoldDB" id="A0A3M2SKQ5"/>
<dbReference type="EMBL" id="NKUJ01000022">
    <property type="protein sequence ID" value="RMJ18147.1"/>
    <property type="molecule type" value="Genomic_DNA"/>
</dbReference>
<dbReference type="Proteomes" id="UP000277212">
    <property type="component" value="Unassembled WGS sequence"/>
</dbReference>
<feature type="compositionally biased region" description="Basic and acidic residues" evidence="1">
    <location>
        <begin position="382"/>
        <end position="396"/>
    </location>
</feature>
<evidence type="ECO:0000313" key="4">
    <source>
        <dbReference type="Proteomes" id="UP000277212"/>
    </source>
</evidence>
<keyword evidence="2" id="KW-0472">Membrane</keyword>
<keyword evidence="2" id="KW-0812">Transmembrane</keyword>
<sequence>MPCPPSSSLRLPLIFTLILVLVLFLILILHTSIIMVLPIDQAIGIGVVAGFAGCLILIAAILGISRIISAYNVPPNRAIIRPTRPLPTGLVVPPNVIGEMNIGVHELAGVRDLEDADNLEYSIWCFAKSFFGRTLHGQPDVPEFLFDESELVRLAGEPINGGTWSQSISNTSTRVPAIRCFLAQVMYRRMQPTCPVAECLLPPEVSSCYQLVCQVYDLPRRIRTIAAWRESVFILLSYPWSTILPIPSRPFDEGDPRAERIRAMAPAIVNVLQPEALRTDQPRIDGLEREMEIILEMAANSAIVLLGQPTEWEAAWSSTKPGFIVNPGLRFVWQGQTKHSRPALVDDELAWPMRPDGQDQPNSQADERPKSDAAGTPTHDSLQLREQKTAEHGAAA</sequence>
<feature type="transmembrane region" description="Helical" evidence="2">
    <location>
        <begin position="43"/>
        <end position="64"/>
    </location>
</feature>
<evidence type="ECO:0000313" key="3">
    <source>
        <dbReference type="EMBL" id="RMJ18147.1"/>
    </source>
</evidence>
<keyword evidence="2" id="KW-1133">Transmembrane helix</keyword>
<organism evidence="3 4">
    <name type="scientific">Fusarium kuroshium</name>
    <dbReference type="NCBI Taxonomy" id="2010991"/>
    <lineage>
        <taxon>Eukaryota</taxon>
        <taxon>Fungi</taxon>
        <taxon>Dikarya</taxon>
        <taxon>Ascomycota</taxon>
        <taxon>Pezizomycotina</taxon>
        <taxon>Sordariomycetes</taxon>
        <taxon>Hypocreomycetidae</taxon>
        <taxon>Hypocreales</taxon>
        <taxon>Nectriaceae</taxon>
        <taxon>Fusarium</taxon>
        <taxon>Fusarium solani species complex</taxon>
    </lineage>
</organism>
<evidence type="ECO:0000256" key="2">
    <source>
        <dbReference type="SAM" id="Phobius"/>
    </source>
</evidence>
<gene>
    <name evidence="3" type="ORF">CDV36_002138</name>
</gene>
<comment type="caution">
    <text evidence="3">The sequence shown here is derived from an EMBL/GenBank/DDBJ whole genome shotgun (WGS) entry which is preliminary data.</text>
</comment>
<dbReference type="OrthoDB" id="5080136at2759"/>
<protein>
    <submittedName>
        <fullName evidence="3">Uncharacterized protein</fullName>
    </submittedName>
</protein>
<accession>A0A3M2SKQ5</accession>
<reference evidence="3 4" key="1">
    <citation type="submission" date="2017-06" db="EMBL/GenBank/DDBJ databases">
        <title>Comparative genomic analysis of Ambrosia Fusariam Clade fungi.</title>
        <authorList>
            <person name="Stajich J.E."/>
            <person name="Carrillo J."/>
            <person name="Kijimoto T."/>
            <person name="Eskalen A."/>
            <person name="O'Donnell K."/>
            <person name="Kasson M."/>
        </authorList>
    </citation>
    <scope>NUCLEOTIDE SEQUENCE [LARGE SCALE GENOMIC DNA]</scope>
    <source>
        <strain evidence="3">UCR3666</strain>
    </source>
</reference>
<keyword evidence="4" id="KW-1185">Reference proteome</keyword>
<proteinExistence type="predicted"/>